<dbReference type="Proteomes" id="UP000177506">
    <property type="component" value="Unassembled WGS sequence"/>
</dbReference>
<keyword evidence="1" id="KW-0732">Signal</keyword>
<organism evidence="2 3">
    <name type="scientific">Hymenobacter coccineus</name>
    <dbReference type="NCBI Taxonomy" id="1908235"/>
    <lineage>
        <taxon>Bacteria</taxon>
        <taxon>Pseudomonadati</taxon>
        <taxon>Bacteroidota</taxon>
        <taxon>Cytophagia</taxon>
        <taxon>Cytophagales</taxon>
        <taxon>Hymenobacteraceae</taxon>
        <taxon>Hymenobacter</taxon>
    </lineage>
</organism>
<gene>
    <name evidence="2" type="ORF">BEN49_21510</name>
</gene>
<sequence>MTYCLLSLFTFLAGAPAAPAPLTFTVRNPLAVARPAETVSLPLARAAALVQRVGPPTWW</sequence>
<evidence type="ECO:0000313" key="3">
    <source>
        <dbReference type="Proteomes" id="UP000177506"/>
    </source>
</evidence>
<name>A0A1G1TJ99_9BACT</name>
<protein>
    <submittedName>
        <fullName evidence="2">Uncharacterized protein</fullName>
    </submittedName>
</protein>
<dbReference type="AlphaFoldDB" id="A0A1G1TJ99"/>
<dbReference type="RefSeq" id="WP_070742436.1">
    <property type="nucleotide sequence ID" value="NZ_MDZA01000101.1"/>
</dbReference>
<reference evidence="2 3" key="1">
    <citation type="submission" date="2016-08" db="EMBL/GenBank/DDBJ databases">
        <title>Hymenobacter coccineus sp. nov., Hymenobacter lapidarius sp. nov. and Hymenobacter glacialis sp. nov., isolated from Antarctic soil.</title>
        <authorList>
            <person name="Sedlacek I."/>
            <person name="Kralova S."/>
            <person name="Kyrova K."/>
            <person name="Maslanova I."/>
            <person name="Stankova E."/>
            <person name="Vrbovska V."/>
            <person name="Nemec M."/>
            <person name="Bartak M."/>
            <person name="Svec P."/>
            <person name="Busse H.-J."/>
            <person name="Pantucek R."/>
        </authorList>
    </citation>
    <scope>NUCLEOTIDE SEQUENCE [LARGE SCALE GENOMIC DNA]</scope>
    <source>
        <strain evidence="2 3">CCM 8649</strain>
    </source>
</reference>
<evidence type="ECO:0000313" key="2">
    <source>
        <dbReference type="EMBL" id="OGX90944.1"/>
    </source>
</evidence>
<comment type="caution">
    <text evidence="2">The sequence shown here is derived from an EMBL/GenBank/DDBJ whole genome shotgun (WGS) entry which is preliminary data.</text>
</comment>
<feature type="chain" id="PRO_5009579594" evidence="1">
    <location>
        <begin position="21"/>
        <end position="59"/>
    </location>
</feature>
<keyword evidence="3" id="KW-1185">Reference proteome</keyword>
<accession>A0A1G1TJ99</accession>
<evidence type="ECO:0000256" key="1">
    <source>
        <dbReference type="SAM" id="SignalP"/>
    </source>
</evidence>
<feature type="signal peptide" evidence="1">
    <location>
        <begin position="1"/>
        <end position="20"/>
    </location>
</feature>
<proteinExistence type="predicted"/>
<dbReference type="EMBL" id="MDZA01000101">
    <property type="protein sequence ID" value="OGX90944.1"/>
    <property type="molecule type" value="Genomic_DNA"/>
</dbReference>